<feature type="compositionally biased region" description="Basic residues" evidence="1">
    <location>
        <begin position="62"/>
        <end position="77"/>
    </location>
</feature>
<evidence type="ECO:0000256" key="1">
    <source>
        <dbReference type="SAM" id="MobiDB-lite"/>
    </source>
</evidence>
<reference evidence="2 3" key="1">
    <citation type="submission" date="2019-05" db="EMBL/GenBank/DDBJ databases">
        <title>Another draft genome of Portunus trituberculatus and its Hox gene families provides insights of decapod evolution.</title>
        <authorList>
            <person name="Jeong J.-H."/>
            <person name="Song I."/>
            <person name="Kim S."/>
            <person name="Choi T."/>
            <person name="Kim D."/>
            <person name="Ryu S."/>
            <person name="Kim W."/>
        </authorList>
    </citation>
    <scope>NUCLEOTIDE SEQUENCE [LARGE SCALE GENOMIC DNA]</scope>
    <source>
        <tissue evidence="2">Muscle</tissue>
    </source>
</reference>
<evidence type="ECO:0000313" key="3">
    <source>
        <dbReference type="Proteomes" id="UP000324222"/>
    </source>
</evidence>
<proteinExistence type="predicted"/>
<gene>
    <name evidence="2" type="ORF">E2C01_041689</name>
</gene>
<protein>
    <submittedName>
        <fullName evidence="2">Uncharacterized protein</fullName>
    </submittedName>
</protein>
<accession>A0A5B7FSJ0</accession>
<comment type="caution">
    <text evidence="2">The sequence shown here is derived from an EMBL/GenBank/DDBJ whole genome shotgun (WGS) entry which is preliminary data.</text>
</comment>
<dbReference type="Proteomes" id="UP000324222">
    <property type="component" value="Unassembled WGS sequence"/>
</dbReference>
<evidence type="ECO:0000313" key="2">
    <source>
        <dbReference type="EMBL" id="MPC47928.1"/>
    </source>
</evidence>
<organism evidence="2 3">
    <name type="scientific">Portunus trituberculatus</name>
    <name type="common">Swimming crab</name>
    <name type="synonym">Neptunus trituberculatus</name>
    <dbReference type="NCBI Taxonomy" id="210409"/>
    <lineage>
        <taxon>Eukaryota</taxon>
        <taxon>Metazoa</taxon>
        <taxon>Ecdysozoa</taxon>
        <taxon>Arthropoda</taxon>
        <taxon>Crustacea</taxon>
        <taxon>Multicrustacea</taxon>
        <taxon>Malacostraca</taxon>
        <taxon>Eumalacostraca</taxon>
        <taxon>Eucarida</taxon>
        <taxon>Decapoda</taxon>
        <taxon>Pleocyemata</taxon>
        <taxon>Brachyura</taxon>
        <taxon>Eubrachyura</taxon>
        <taxon>Portunoidea</taxon>
        <taxon>Portunidae</taxon>
        <taxon>Portuninae</taxon>
        <taxon>Portunus</taxon>
    </lineage>
</organism>
<name>A0A5B7FSJ0_PORTR</name>
<dbReference type="AlphaFoldDB" id="A0A5B7FSJ0"/>
<dbReference type="EMBL" id="VSRR010008004">
    <property type="protein sequence ID" value="MPC47928.1"/>
    <property type="molecule type" value="Genomic_DNA"/>
</dbReference>
<keyword evidence="3" id="KW-1185">Reference proteome</keyword>
<feature type="region of interest" description="Disordered" evidence="1">
    <location>
        <begin position="62"/>
        <end position="91"/>
    </location>
</feature>
<sequence length="210" mass="22716">MKVSVTVGGAAHFPPGDYEGLAETSNNYRASFLSEGSVAECCDDGVVGIKCFKRARQRIQTTRRRGGSKRTWGRRHGCFTLGPSTRLPSKATGGEMTAQLIGSRGGPGQNRHHGTSAFPGSNKQFPGRERQEKRAKVRKATVLRLHRGDAAIRVFTVRLQTLRSVIRGVEGETGARGELEEAKGVLGGALNGSGNWVGGDRLQQDRHHKI</sequence>
<feature type="region of interest" description="Disordered" evidence="1">
    <location>
        <begin position="103"/>
        <end position="136"/>
    </location>
</feature>